<sequence>MLSTTVVFGLFATAMASAIPASLSARIPDGVTYTVIAPEDIPDYIKGTGSATEIAARDGLAKRADYGVYLCTNAGWQGHCVHIVAPSGVCVPLADDLNDKVSSVGPDAGAYCRFNLLVLPCLVFIFFDYGCPSNSCDHFDLTAPGYTDLSQVAKVCGINPPNDKVSSYQCWAA</sequence>
<dbReference type="RefSeq" id="XP_046008640.1">
    <property type="nucleotide sequence ID" value="XM_046157191.1"/>
</dbReference>
<dbReference type="OrthoDB" id="2910287at2759"/>
<accession>A0A9P9BLN7</accession>
<feature type="chain" id="PRO_5040227289" evidence="1">
    <location>
        <begin position="19"/>
        <end position="173"/>
    </location>
</feature>
<evidence type="ECO:0000256" key="1">
    <source>
        <dbReference type="SAM" id="SignalP"/>
    </source>
</evidence>
<reference evidence="2" key="1">
    <citation type="journal article" date="2021" name="Nat. Commun.">
        <title>Genetic determinants of endophytism in the Arabidopsis root mycobiome.</title>
        <authorList>
            <person name="Mesny F."/>
            <person name="Miyauchi S."/>
            <person name="Thiergart T."/>
            <person name="Pickel B."/>
            <person name="Atanasova L."/>
            <person name="Karlsson M."/>
            <person name="Huettel B."/>
            <person name="Barry K.W."/>
            <person name="Haridas S."/>
            <person name="Chen C."/>
            <person name="Bauer D."/>
            <person name="Andreopoulos W."/>
            <person name="Pangilinan J."/>
            <person name="LaButti K."/>
            <person name="Riley R."/>
            <person name="Lipzen A."/>
            <person name="Clum A."/>
            <person name="Drula E."/>
            <person name="Henrissat B."/>
            <person name="Kohler A."/>
            <person name="Grigoriev I.V."/>
            <person name="Martin F.M."/>
            <person name="Hacquard S."/>
        </authorList>
    </citation>
    <scope>NUCLEOTIDE SEQUENCE</scope>
    <source>
        <strain evidence="2">MPI-CAGE-CH-0230</strain>
    </source>
</reference>
<evidence type="ECO:0000313" key="2">
    <source>
        <dbReference type="EMBL" id="KAH7025092.1"/>
    </source>
</evidence>
<evidence type="ECO:0000313" key="3">
    <source>
        <dbReference type="Proteomes" id="UP000756346"/>
    </source>
</evidence>
<dbReference type="GeneID" id="70186737"/>
<dbReference type="EMBL" id="JAGTJQ010000009">
    <property type="protein sequence ID" value="KAH7025092.1"/>
    <property type="molecule type" value="Genomic_DNA"/>
</dbReference>
<organism evidence="2 3">
    <name type="scientific">Microdochium trichocladiopsis</name>
    <dbReference type="NCBI Taxonomy" id="1682393"/>
    <lineage>
        <taxon>Eukaryota</taxon>
        <taxon>Fungi</taxon>
        <taxon>Dikarya</taxon>
        <taxon>Ascomycota</taxon>
        <taxon>Pezizomycotina</taxon>
        <taxon>Sordariomycetes</taxon>
        <taxon>Xylariomycetidae</taxon>
        <taxon>Xylariales</taxon>
        <taxon>Microdochiaceae</taxon>
        <taxon>Microdochium</taxon>
    </lineage>
</organism>
<dbReference type="Proteomes" id="UP000756346">
    <property type="component" value="Unassembled WGS sequence"/>
</dbReference>
<gene>
    <name evidence="2" type="ORF">B0I36DRAFT_353255</name>
</gene>
<keyword evidence="1" id="KW-0732">Signal</keyword>
<name>A0A9P9BLN7_9PEZI</name>
<keyword evidence="3" id="KW-1185">Reference proteome</keyword>
<proteinExistence type="predicted"/>
<protein>
    <submittedName>
        <fullName evidence="2">Uncharacterized protein</fullName>
    </submittedName>
</protein>
<comment type="caution">
    <text evidence="2">The sequence shown here is derived from an EMBL/GenBank/DDBJ whole genome shotgun (WGS) entry which is preliminary data.</text>
</comment>
<dbReference type="AlphaFoldDB" id="A0A9P9BLN7"/>
<feature type="signal peptide" evidence="1">
    <location>
        <begin position="1"/>
        <end position="18"/>
    </location>
</feature>